<protein>
    <submittedName>
        <fullName evidence="3">Uncharacterized protein</fullName>
    </submittedName>
</protein>
<evidence type="ECO:0000256" key="1">
    <source>
        <dbReference type="ARBA" id="ARBA00009283"/>
    </source>
</evidence>
<gene>
    <name evidence="3" type="ORF">OESDEN_19119</name>
</gene>
<evidence type="ECO:0000313" key="3">
    <source>
        <dbReference type="EMBL" id="KHJ81195.1"/>
    </source>
</evidence>
<accession>A0A0B1SDD2</accession>
<sequence length="35" mass="3843">MWEKTPVTLKATAGLRLLPGDLADEILDVVSTLFQ</sequence>
<dbReference type="Proteomes" id="UP000053660">
    <property type="component" value="Unassembled WGS sequence"/>
</dbReference>
<keyword evidence="4" id="KW-1185">Reference proteome</keyword>
<organism evidence="3 4">
    <name type="scientific">Oesophagostomum dentatum</name>
    <name type="common">Nodular worm</name>
    <dbReference type="NCBI Taxonomy" id="61180"/>
    <lineage>
        <taxon>Eukaryota</taxon>
        <taxon>Metazoa</taxon>
        <taxon>Ecdysozoa</taxon>
        <taxon>Nematoda</taxon>
        <taxon>Chromadorea</taxon>
        <taxon>Rhabditida</taxon>
        <taxon>Rhabditina</taxon>
        <taxon>Rhabditomorpha</taxon>
        <taxon>Strongyloidea</taxon>
        <taxon>Strongylidae</taxon>
        <taxon>Oesophagostomum</taxon>
    </lineage>
</organism>
<dbReference type="GO" id="GO:0016787">
    <property type="term" value="F:hydrolase activity"/>
    <property type="evidence" value="ECO:0007669"/>
    <property type="project" value="UniProtKB-KW"/>
</dbReference>
<dbReference type="AlphaFoldDB" id="A0A0B1SDD2"/>
<dbReference type="Pfam" id="PF01150">
    <property type="entry name" value="GDA1_CD39"/>
    <property type="match status" value="1"/>
</dbReference>
<comment type="similarity">
    <text evidence="1">Belongs to the GDA1/CD39 NTPase family.</text>
</comment>
<reference evidence="3 4" key="1">
    <citation type="submission" date="2014-03" db="EMBL/GenBank/DDBJ databases">
        <title>Draft genome of the hookworm Oesophagostomum dentatum.</title>
        <authorList>
            <person name="Mitreva M."/>
        </authorList>
    </citation>
    <scope>NUCLEOTIDE SEQUENCE [LARGE SCALE GENOMIC DNA]</scope>
    <source>
        <strain evidence="3 4">OD-Hann</strain>
    </source>
</reference>
<proteinExistence type="inferred from homology"/>
<evidence type="ECO:0000313" key="4">
    <source>
        <dbReference type="Proteomes" id="UP000053660"/>
    </source>
</evidence>
<name>A0A0B1SDD2_OESDE</name>
<dbReference type="Gene3D" id="3.30.420.40">
    <property type="match status" value="1"/>
</dbReference>
<dbReference type="OrthoDB" id="5861790at2759"/>
<keyword evidence="2" id="KW-0378">Hydrolase</keyword>
<dbReference type="EMBL" id="KN592798">
    <property type="protein sequence ID" value="KHJ81195.1"/>
    <property type="molecule type" value="Genomic_DNA"/>
</dbReference>
<dbReference type="InterPro" id="IPR000407">
    <property type="entry name" value="GDA1_CD39_NTPase"/>
</dbReference>
<evidence type="ECO:0000256" key="2">
    <source>
        <dbReference type="ARBA" id="ARBA00022801"/>
    </source>
</evidence>